<sequence length="157" mass="17842">MSTDNPQTDNPLTDNREFTVYFILNSLCRLLFQHKLFMRESIPSVDSITHKPAGDSEIRIRILLQYVLSSLEKCPICPPSQRLISKPHELGGNSHVLGGPRSSENEDLSCCGKEKKEADFDRRSSLDRIPIIASLFECWIFGSVFRSNWVPCGQLCR</sequence>
<evidence type="ECO:0000313" key="1">
    <source>
        <dbReference type="EMBL" id="GBN57406.1"/>
    </source>
</evidence>
<evidence type="ECO:0000313" key="2">
    <source>
        <dbReference type="Proteomes" id="UP000499080"/>
    </source>
</evidence>
<dbReference type="Proteomes" id="UP000499080">
    <property type="component" value="Unassembled WGS sequence"/>
</dbReference>
<reference evidence="1 2" key="1">
    <citation type="journal article" date="2019" name="Sci. Rep.">
        <title>Orb-weaving spider Araneus ventricosus genome elucidates the spidroin gene catalogue.</title>
        <authorList>
            <person name="Kono N."/>
            <person name="Nakamura H."/>
            <person name="Ohtoshi R."/>
            <person name="Moran D.A.P."/>
            <person name="Shinohara A."/>
            <person name="Yoshida Y."/>
            <person name="Fujiwara M."/>
            <person name="Mori M."/>
            <person name="Tomita M."/>
            <person name="Arakawa K."/>
        </authorList>
    </citation>
    <scope>NUCLEOTIDE SEQUENCE [LARGE SCALE GENOMIC DNA]</scope>
</reference>
<organism evidence="1 2">
    <name type="scientific">Araneus ventricosus</name>
    <name type="common">Orbweaver spider</name>
    <name type="synonym">Epeira ventricosa</name>
    <dbReference type="NCBI Taxonomy" id="182803"/>
    <lineage>
        <taxon>Eukaryota</taxon>
        <taxon>Metazoa</taxon>
        <taxon>Ecdysozoa</taxon>
        <taxon>Arthropoda</taxon>
        <taxon>Chelicerata</taxon>
        <taxon>Arachnida</taxon>
        <taxon>Araneae</taxon>
        <taxon>Araneomorphae</taxon>
        <taxon>Entelegynae</taxon>
        <taxon>Araneoidea</taxon>
        <taxon>Araneidae</taxon>
        <taxon>Araneus</taxon>
    </lineage>
</organism>
<protein>
    <submittedName>
        <fullName evidence="1">Uncharacterized protein</fullName>
    </submittedName>
</protein>
<proteinExistence type="predicted"/>
<name>A0A4Y2Q540_ARAVE</name>
<dbReference type="EMBL" id="BGPR01012733">
    <property type="protein sequence ID" value="GBN57406.1"/>
    <property type="molecule type" value="Genomic_DNA"/>
</dbReference>
<dbReference type="AlphaFoldDB" id="A0A4Y2Q540"/>
<accession>A0A4Y2Q540</accession>
<comment type="caution">
    <text evidence="1">The sequence shown here is derived from an EMBL/GenBank/DDBJ whole genome shotgun (WGS) entry which is preliminary data.</text>
</comment>
<keyword evidence="2" id="KW-1185">Reference proteome</keyword>
<gene>
    <name evidence="1" type="ORF">AVEN_4834_1</name>
</gene>